<protein>
    <recommendedName>
        <fullName evidence="3">DUF4127 family protein</fullName>
    </recommendedName>
</protein>
<gene>
    <name evidence="1" type="ORF">HMPREF9443_02031</name>
</gene>
<organism evidence="1 2">
    <name type="scientific">Phascolarctobacterium succinatutens YIT 12067</name>
    <dbReference type="NCBI Taxonomy" id="626939"/>
    <lineage>
        <taxon>Bacteria</taxon>
        <taxon>Bacillati</taxon>
        <taxon>Bacillota</taxon>
        <taxon>Negativicutes</taxon>
        <taxon>Acidaminococcales</taxon>
        <taxon>Acidaminococcaceae</taxon>
        <taxon>Phascolarctobacterium</taxon>
    </lineage>
</organism>
<sequence length="545" mass="60735">MYINLYKTYISRTVNNQGGVRMAKFTFRRHKLAAAICTAALLMPVSVQAKRLTILYVPLDNRPVCSAYVKQTMEAANCKIILPPEKYIATNEKNGNPEAIWDWLEHKAPKADAAVISTDSLVYGGLVGSRTHNVSQEELQKRVNHLYKLKTTLPIKLYAFSTIMRTPRASKGRVEPPYYSTIGPSIFAYSQLLDKQDQGKLSPAEKLTMQALERNMKKAELGDWLERREKNLLVNQELTRMARNGKFHYFAIGKDDNATLSATHMEGRKISLSTFDMSRDCFQILDGVDQLGLLLIARAYNEANGTKPSVYPLYSVGAGASTLPQYSDARLQDSVPQQIIAAGAVQAQSADNADLILALNTPQDGIVKDSTADDNQPFASAGNKNFVGILGQLLRSGRNVSLADISYSNGADNGFMSLLANSINLQPLAAYNGWNTADNAVGYAIAQGLIARDMSSEARSRLLRQRLIDDWFYQSNARRSISNELEKHNREDLKYDLATEEKNILQQITADCQSMANSYSITRGTKFTLSFPWKRLFEVDVEIKK</sequence>
<accession>E8LGM7</accession>
<evidence type="ECO:0000313" key="2">
    <source>
        <dbReference type="Proteomes" id="UP000004923"/>
    </source>
</evidence>
<dbReference type="EMBL" id="AEVN01000108">
    <property type="protein sequence ID" value="EFY03992.1"/>
    <property type="molecule type" value="Genomic_DNA"/>
</dbReference>
<dbReference type="eggNOG" id="ENOG502Z7Q0">
    <property type="taxonomic scope" value="Bacteria"/>
</dbReference>
<dbReference type="HOGENOM" id="CLU_031189_0_0_9"/>
<dbReference type="AlphaFoldDB" id="E8LGM7"/>
<keyword evidence="2" id="KW-1185">Reference proteome</keyword>
<dbReference type="Pfam" id="PF13552">
    <property type="entry name" value="DUF4127"/>
    <property type="match status" value="1"/>
</dbReference>
<name>E8LGM7_9FIRM</name>
<reference evidence="1 2" key="1">
    <citation type="submission" date="2011-01" db="EMBL/GenBank/DDBJ databases">
        <authorList>
            <person name="Weinstock G."/>
            <person name="Sodergren E."/>
            <person name="Clifton S."/>
            <person name="Fulton L."/>
            <person name="Fulton B."/>
            <person name="Courtney L."/>
            <person name="Fronick C."/>
            <person name="Harrison M."/>
            <person name="Strong C."/>
            <person name="Farmer C."/>
            <person name="Delahaunty K."/>
            <person name="Markovic C."/>
            <person name="Hall O."/>
            <person name="Minx P."/>
            <person name="Tomlinson C."/>
            <person name="Mitreva M."/>
            <person name="Hou S."/>
            <person name="Chen J."/>
            <person name="Wollam A."/>
            <person name="Pepin K.H."/>
            <person name="Johnson M."/>
            <person name="Bhonagiri V."/>
            <person name="Zhang X."/>
            <person name="Suruliraj S."/>
            <person name="Warren W."/>
            <person name="Chinwalla A."/>
            <person name="Mardis E.R."/>
            <person name="Wilson R.K."/>
        </authorList>
    </citation>
    <scope>NUCLEOTIDE SEQUENCE [LARGE SCALE GENOMIC DNA]</scope>
    <source>
        <strain evidence="1 2">YIT 12067</strain>
    </source>
</reference>
<evidence type="ECO:0008006" key="3">
    <source>
        <dbReference type="Google" id="ProtNLM"/>
    </source>
</evidence>
<proteinExistence type="predicted"/>
<dbReference type="Proteomes" id="UP000004923">
    <property type="component" value="Unassembled WGS sequence"/>
</dbReference>
<dbReference type="OrthoDB" id="9789552at2"/>
<comment type="caution">
    <text evidence="1">The sequence shown here is derived from an EMBL/GenBank/DDBJ whole genome shotgun (WGS) entry which is preliminary data.</text>
</comment>
<dbReference type="InterPro" id="IPR025394">
    <property type="entry name" value="DUF4127"/>
</dbReference>
<evidence type="ECO:0000313" key="1">
    <source>
        <dbReference type="EMBL" id="EFY03992.1"/>
    </source>
</evidence>